<feature type="transmembrane region" description="Helical" evidence="1">
    <location>
        <begin position="7"/>
        <end position="27"/>
    </location>
</feature>
<feature type="transmembrane region" description="Helical" evidence="1">
    <location>
        <begin position="84"/>
        <end position="106"/>
    </location>
</feature>
<name>A0ABV1E929_9FIRM</name>
<accession>A0ABV1E929</accession>
<gene>
    <name evidence="2" type="ORF">WMO64_10105</name>
</gene>
<protein>
    <submittedName>
        <fullName evidence="2">Uncharacterized protein</fullName>
    </submittedName>
</protein>
<keyword evidence="1" id="KW-0472">Membrane</keyword>
<evidence type="ECO:0000313" key="3">
    <source>
        <dbReference type="Proteomes" id="UP001464378"/>
    </source>
</evidence>
<dbReference type="RefSeq" id="WP_349231896.1">
    <property type="nucleotide sequence ID" value="NZ_JBBMFK010000015.1"/>
</dbReference>
<reference evidence="2 3" key="1">
    <citation type="submission" date="2024-03" db="EMBL/GenBank/DDBJ databases">
        <title>Human intestinal bacterial collection.</title>
        <authorList>
            <person name="Pauvert C."/>
            <person name="Hitch T.C.A."/>
            <person name="Clavel T."/>
        </authorList>
    </citation>
    <scope>NUCLEOTIDE SEQUENCE [LARGE SCALE GENOMIC DNA]</scope>
    <source>
        <strain evidence="2 3">CLA-AP-H29</strain>
    </source>
</reference>
<organism evidence="2 3">
    <name type="scientific">Pseudoflavonifractor intestinihominis</name>
    <dbReference type="NCBI Taxonomy" id="3133171"/>
    <lineage>
        <taxon>Bacteria</taxon>
        <taxon>Bacillati</taxon>
        <taxon>Bacillota</taxon>
        <taxon>Clostridia</taxon>
        <taxon>Eubacteriales</taxon>
        <taxon>Oscillospiraceae</taxon>
        <taxon>Pseudoflavonifractor</taxon>
    </lineage>
</organism>
<sequence length="171" mass="19399">MNWTRTILDGLAMAAYFNLFAGFVVLYRPRLMFPCYPPAIIKAAKDPPTGVENRFYWLWICFGELLPLLLYGAVSTVEGGKTGFWVLVLRAYIQWMMVNFCDLFFLDFWLIQGKAKARFVIPGTEGHPGYGFKAWMKSYALPEHLLQWPLILCPILAAAQAGLGLLLQKIG</sequence>
<keyword evidence="1" id="KW-0812">Transmembrane</keyword>
<dbReference type="Proteomes" id="UP001464378">
    <property type="component" value="Unassembled WGS sequence"/>
</dbReference>
<dbReference type="EMBL" id="JBBMFK010000015">
    <property type="protein sequence ID" value="MEQ2443814.1"/>
    <property type="molecule type" value="Genomic_DNA"/>
</dbReference>
<keyword evidence="1" id="KW-1133">Transmembrane helix</keyword>
<feature type="transmembrane region" description="Helical" evidence="1">
    <location>
        <begin position="145"/>
        <end position="167"/>
    </location>
</feature>
<keyword evidence="3" id="KW-1185">Reference proteome</keyword>
<evidence type="ECO:0000313" key="2">
    <source>
        <dbReference type="EMBL" id="MEQ2443814.1"/>
    </source>
</evidence>
<proteinExistence type="predicted"/>
<feature type="transmembrane region" description="Helical" evidence="1">
    <location>
        <begin position="56"/>
        <end position="77"/>
    </location>
</feature>
<comment type="caution">
    <text evidence="2">The sequence shown here is derived from an EMBL/GenBank/DDBJ whole genome shotgun (WGS) entry which is preliminary data.</text>
</comment>
<evidence type="ECO:0000256" key="1">
    <source>
        <dbReference type="SAM" id="Phobius"/>
    </source>
</evidence>